<proteinExistence type="predicted"/>
<accession>A0A9N9P6F1</accession>
<evidence type="ECO:0000313" key="1">
    <source>
        <dbReference type="EMBL" id="CAG8794670.1"/>
    </source>
</evidence>
<organism evidence="1 2">
    <name type="scientific">Racocetra fulgida</name>
    <dbReference type="NCBI Taxonomy" id="60492"/>
    <lineage>
        <taxon>Eukaryota</taxon>
        <taxon>Fungi</taxon>
        <taxon>Fungi incertae sedis</taxon>
        <taxon>Mucoromycota</taxon>
        <taxon>Glomeromycotina</taxon>
        <taxon>Glomeromycetes</taxon>
        <taxon>Diversisporales</taxon>
        <taxon>Gigasporaceae</taxon>
        <taxon>Racocetra</taxon>
    </lineage>
</organism>
<evidence type="ECO:0000313" key="2">
    <source>
        <dbReference type="Proteomes" id="UP000789396"/>
    </source>
</evidence>
<dbReference type="EMBL" id="CAJVPZ010064840">
    <property type="protein sequence ID" value="CAG8794670.1"/>
    <property type="molecule type" value="Genomic_DNA"/>
</dbReference>
<gene>
    <name evidence="1" type="ORF">RFULGI_LOCUS17101</name>
</gene>
<dbReference type="AlphaFoldDB" id="A0A9N9P6F1"/>
<keyword evidence="2" id="KW-1185">Reference proteome</keyword>
<reference evidence="1" key="1">
    <citation type="submission" date="2021-06" db="EMBL/GenBank/DDBJ databases">
        <authorList>
            <person name="Kallberg Y."/>
            <person name="Tangrot J."/>
            <person name="Rosling A."/>
        </authorList>
    </citation>
    <scope>NUCLEOTIDE SEQUENCE</scope>
    <source>
        <strain evidence="1">IN212</strain>
    </source>
</reference>
<dbReference type="Proteomes" id="UP000789396">
    <property type="component" value="Unassembled WGS sequence"/>
</dbReference>
<comment type="caution">
    <text evidence="1">The sequence shown here is derived from an EMBL/GenBank/DDBJ whole genome shotgun (WGS) entry which is preliminary data.</text>
</comment>
<feature type="non-terminal residue" evidence="1">
    <location>
        <position position="1"/>
    </location>
</feature>
<feature type="non-terminal residue" evidence="1">
    <location>
        <position position="47"/>
    </location>
</feature>
<name>A0A9N9P6F1_9GLOM</name>
<protein>
    <submittedName>
        <fullName evidence="1">7627_t:CDS:1</fullName>
    </submittedName>
</protein>
<sequence length="47" mass="5528">CGKEFSEKKPKSDQINTWDLNLVIIYGSQFLDDFDGDYHYGILNRIM</sequence>